<protein>
    <submittedName>
        <fullName evidence="2">Uncharacterized protein</fullName>
    </submittedName>
</protein>
<name>A0A1R3R5T2_ASPC5</name>
<keyword evidence="3" id="KW-1185">Reference proteome</keyword>
<feature type="non-terminal residue" evidence="2">
    <location>
        <position position="1"/>
    </location>
</feature>
<organism evidence="2 3">
    <name type="scientific">Aspergillus carbonarius (strain ITEM 5010)</name>
    <dbReference type="NCBI Taxonomy" id="602072"/>
    <lineage>
        <taxon>Eukaryota</taxon>
        <taxon>Fungi</taxon>
        <taxon>Dikarya</taxon>
        <taxon>Ascomycota</taxon>
        <taxon>Pezizomycotina</taxon>
        <taxon>Eurotiomycetes</taxon>
        <taxon>Eurotiomycetidae</taxon>
        <taxon>Eurotiales</taxon>
        <taxon>Aspergillaceae</taxon>
        <taxon>Aspergillus</taxon>
        <taxon>Aspergillus subgen. Circumdati</taxon>
    </lineage>
</organism>
<dbReference type="OMA" id="EFATAYI"/>
<gene>
    <name evidence="2" type="ORF">ASPCADRAFT_212447</name>
</gene>
<dbReference type="AlphaFoldDB" id="A0A1R3R5T2"/>
<evidence type="ECO:0000313" key="2">
    <source>
        <dbReference type="EMBL" id="OOF89838.1"/>
    </source>
</evidence>
<dbReference type="PANTHER" id="PTHR28002:SF1">
    <property type="entry name" value="MIOREX COMPLEX COMPONENT 11"/>
    <property type="match status" value="1"/>
</dbReference>
<keyword evidence="1" id="KW-1133">Transmembrane helix</keyword>
<dbReference type="PANTHER" id="PTHR28002">
    <property type="entry name" value="MIOREX COMPLEX COMPONENT 11"/>
    <property type="match status" value="1"/>
</dbReference>
<dbReference type="Proteomes" id="UP000188318">
    <property type="component" value="Unassembled WGS sequence"/>
</dbReference>
<dbReference type="Pfam" id="PF10306">
    <property type="entry name" value="FLILHELTA"/>
    <property type="match status" value="1"/>
</dbReference>
<feature type="transmembrane region" description="Helical" evidence="1">
    <location>
        <begin position="6"/>
        <end position="29"/>
    </location>
</feature>
<evidence type="ECO:0000256" key="1">
    <source>
        <dbReference type="SAM" id="Phobius"/>
    </source>
</evidence>
<dbReference type="EMBL" id="KV907697">
    <property type="protein sequence ID" value="OOF89838.1"/>
    <property type="molecule type" value="Genomic_DNA"/>
</dbReference>
<keyword evidence="1" id="KW-0472">Membrane</keyword>
<dbReference type="InterPro" id="IPR018811">
    <property type="entry name" value="MRX11"/>
</dbReference>
<sequence length="131" mass="14572">PATHITSFLILHEITAVVSLLGLVAAFHYGTGLPDMTSNSLFQEQTQRFGRWLRKKGWVEEADVDKAVEEYGRDTHRGSEPGSGQSAVLVEGEREGVRLILEFATAYIITKALMPVRIAVSVWATPWFSRV</sequence>
<accession>A0A1R3R5T2</accession>
<evidence type="ECO:0000313" key="3">
    <source>
        <dbReference type="Proteomes" id="UP000188318"/>
    </source>
</evidence>
<dbReference type="STRING" id="602072.A0A1R3R5T2"/>
<dbReference type="OrthoDB" id="5580261at2759"/>
<keyword evidence="1" id="KW-0812">Transmembrane</keyword>
<dbReference type="GO" id="GO:0005739">
    <property type="term" value="C:mitochondrion"/>
    <property type="evidence" value="ECO:0007669"/>
    <property type="project" value="TreeGrafter"/>
</dbReference>
<proteinExistence type="predicted"/>
<dbReference type="VEuPathDB" id="FungiDB:ASPCADRAFT_212447"/>
<reference evidence="3" key="1">
    <citation type="journal article" date="2017" name="Genome Biol.">
        <title>Comparative genomics reveals high biological diversity and specific adaptations in the industrially and medically important fungal genus Aspergillus.</title>
        <authorList>
            <person name="de Vries R.P."/>
            <person name="Riley R."/>
            <person name="Wiebenga A."/>
            <person name="Aguilar-Osorio G."/>
            <person name="Amillis S."/>
            <person name="Uchima C.A."/>
            <person name="Anderluh G."/>
            <person name="Asadollahi M."/>
            <person name="Askin M."/>
            <person name="Barry K."/>
            <person name="Battaglia E."/>
            <person name="Bayram O."/>
            <person name="Benocci T."/>
            <person name="Braus-Stromeyer S.A."/>
            <person name="Caldana C."/>
            <person name="Canovas D."/>
            <person name="Cerqueira G.C."/>
            <person name="Chen F."/>
            <person name="Chen W."/>
            <person name="Choi C."/>
            <person name="Clum A."/>
            <person name="Dos Santos R.A."/>
            <person name="Damasio A.R."/>
            <person name="Diallinas G."/>
            <person name="Emri T."/>
            <person name="Fekete E."/>
            <person name="Flipphi M."/>
            <person name="Freyberg S."/>
            <person name="Gallo A."/>
            <person name="Gournas C."/>
            <person name="Habgood R."/>
            <person name="Hainaut M."/>
            <person name="Harispe M.L."/>
            <person name="Henrissat B."/>
            <person name="Hilden K.S."/>
            <person name="Hope R."/>
            <person name="Hossain A."/>
            <person name="Karabika E."/>
            <person name="Karaffa L."/>
            <person name="Karanyi Z."/>
            <person name="Krasevec N."/>
            <person name="Kuo A."/>
            <person name="Kusch H."/>
            <person name="LaButti K."/>
            <person name="Lagendijk E.L."/>
            <person name="Lapidus A."/>
            <person name="Levasseur A."/>
            <person name="Lindquist E."/>
            <person name="Lipzen A."/>
            <person name="Logrieco A.F."/>
            <person name="MacCabe A."/>
            <person name="Maekelae M.R."/>
            <person name="Malavazi I."/>
            <person name="Melin P."/>
            <person name="Meyer V."/>
            <person name="Mielnichuk N."/>
            <person name="Miskei M."/>
            <person name="Molnar A.P."/>
            <person name="Mule G."/>
            <person name="Ngan C.Y."/>
            <person name="Orejas M."/>
            <person name="Orosz E."/>
            <person name="Ouedraogo J.P."/>
            <person name="Overkamp K.M."/>
            <person name="Park H.-S."/>
            <person name="Perrone G."/>
            <person name="Piumi F."/>
            <person name="Punt P.J."/>
            <person name="Ram A.F."/>
            <person name="Ramon A."/>
            <person name="Rauscher S."/>
            <person name="Record E."/>
            <person name="Riano-Pachon D.M."/>
            <person name="Robert V."/>
            <person name="Roehrig J."/>
            <person name="Ruller R."/>
            <person name="Salamov A."/>
            <person name="Salih N.S."/>
            <person name="Samson R.A."/>
            <person name="Sandor E."/>
            <person name="Sanguinetti M."/>
            <person name="Schuetze T."/>
            <person name="Sepcic K."/>
            <person name="Shelest E."/>
            <person name="Sherlock G."/>
            <person name="Sophianopoulou V."/>
            <person name="Squina F.M."/>
            <person name="Sun H."/>
            <person name="Susca A."/>
            <person name="Todd R.B."/>
            <person name="Tsang A."/>
            <person name="Unkles S.E."/>
            <person name="van de Wiele N."/>
            <person name="van Rossen-Uffink D."/>
            <person name="Oliveira J.V."/>
            <person name="Vesth T.C."/>
            <person name="Visser J."/>
            <person name="Yu J.-H."/>
            <person name="Zhou M."/>
            <person name="Andersen M.R."/>
            <person name="Archer D.B."/>
            <person name="Baker S.E."/>
            <person name="Benoit I."/>
            <person name="Brakhage A.A."/>
            <person name="Braus G.H."/>
            <person name="Fischer R."/>
            <person name="Frisvad J.C."/>
            <person name="Goldman G.H."/>
            <person name="Houbraken J."/>
            <person name="Oakley B."/>
            <person name="Pocsi I."/>
            <person name="Scazzocchio C."/>
            <person name="Seiboth B."/>
            <person name="vanKuyk P.A."/>
            <person name="Wortman J."/>
            <person name="Dyer P.S."/>
            <person name="Grigoriev I.V."/>
        </authorList>
    </citation>
    <scope>NUCLEOTIDE SEQUENCE [LARGE SCALE GENOMIC DNA]</scope>
    <source>
        <strain evidence="3">ITEM 5010</strain>
    </source>
</reference>
<feature type="non-terminal residue" evidence="2">
    <location>
        <position position="131"/>
    </location>
</feature>